<evidence type="ECO:0000256" key="2">
    <source>
        <dbReference type="ARBA" id="ARBA00023015"/>
    </source>
</evidence>
<feature type="domain" description="DEUBAD" evidence="6">
    <location>
        <begin position="260"/>
        <end position="373"/>
    </location>
</feature>
<evidence type="ECO:0000256" key="4">
    <source>
        <dbReference type="ARBA" id="ARBA00023163"/>
    </source>
</evidence>
<comment type="subcellular location">
    <subcellularLocation>
        <location evidence="1">Nucleus</location>
    </subcellularLocation>
</comment>
<sequence length="507" mass="55973">MFCTPLWRNGPPEKPVLCNACGSRWRTKGTLANYTPLHARAETDDYEDQRVSRVKSTSINKNKEVKLSKRKHNQDNVLTGAVAPDYNQGFQKVIDEDTSNRSSSGSAISNSESCAQFGGTDASDLTGPAQSIVWDAMVPSKKRTCVNRPKQSSVEKLTKDLYTILHEQQSYFSASSEEDLLFESETPMVSVEIGHGSVLIRHPSSIAREEESEASSLSVDNKQCPISEAYSCSRATPVHNDYSGVNFPPQGVQKIRSSAGQGMQQEQLIRQDVVNYDEFMRSLTNEEQQQLLKCLPVVDTAKFPDSLKSMFISPQFKENLTYFQQLLAEGVFDISLSGAKPEDCKTLKRLALSNLSKSKWVEHYNLLKRCKNKAGKSVALGSTGTASSNVANVKRYHDNQNQNFSELKTTTMRSPKRVTVKAGCDSKEAVEYGSCFSPKSLFAVPPDGDSLMLDSFNFVEESSDQDLLLEVPSNSSFPQAELLHPTLSFGAQASASSSSVYPHLVHP</sequence>
<dbReference type="PANTHER" id="PTHR46855">
    <property type="entry name" value="OSJNBB0038F03.10 PROTEIN"/>
    <property type="match status" value="1"/>
</dbReference>
<keyword evidence="3" id="KW-0238">DNA-binding</keyword>
<evidence type="ECO:0000256" key="1">
    <source>
        <dbReference type="ARBA" id="ARBA00004123"/>
    </source>
</evidence>
<dbReference type="Pfam" id="PF00320">
    <property type="entry name" value="GATA"/>
    <property type="match status" value="1"/>
</dbReference>
<dbReference type="GO" id="GO:0006355">
    <property type="term" value="P:regulation of DNA-templated transcription"/>
    <property type="evidence" value="ECO:0007669"/>
    <property type="project" value="InterPro"/>
</dbReference>
<dbReference type="PROSITE" id="PS51916">
    <property type="entry name" value="DEUBAD"/>
    <property type="match status" value="1"/>
</dbReference>
<dbReference type="SMART" id="SM00401">
    <property type="entry name" value="ZnF_GATA"/>
    <property type="match status" value="1"/>
</dbReference>
<reference evidence="7" key="1">
    <citation type="submission" date="2020-09" db="EMBL/GenBank/DDBJ databases">
        <title>Genome-Enabled Discovery of Anthraquinone Biosynthesis in Senna tora.</title>
        <authorList>
            <person name="Kang S.-H."/>
            <person name="Pandey R.P."/>
            <person name="Lee C.-M."/>
            <person name="Sim J.-S."/>
            <person name="Jeong J.-T."/>
            <person name="Choi B.-S."/>
            <person name="Jung M."/>
            <person name="Ginzburg D."/>
            <person name="Zhao K."/>
            <person name="Won S.Y."/>
            <person name="Oh T.-J."/>
            <person name="Yu Y."/>
            <person name="Kim N.-H."/>
            <person name="Lee O.R."/>
            <person name="Lee T.-H."/>
            <person name="Bashyal P."/>
            <person name="Kim T.-S."/>
            <person name="Lee W.-H."/>
            <person name="Kawkins C."/>
            <person name="Kim C.-K."/>
            <person name="Kim J.S."/>
            <person name="Ahn B.O."/>
            <person name="Rhee S.Y."/>
            <person name="Sohng J.K."/>
        </authorList>
    </citation>
    <scope>NUCLEOTIDE SEQUENCE</scope>
    <source>
        <tissue evidence="7">Leaf</tissue>
    </source>
</reference>
<keyword evidence="5" id="KW-0539">Nucleus</keyword>
<dbReference type="OrthoDB" id="515401at2759"/>
<keyword evidence="2" id="KW-0805">Transcription regulation</keyword>
<accession>A0A834TWB3</accession>
<comment type="caution">
    <text evidence="7">The sequence shown here is derived from an EMBL/GenBank/DDBJ whole genome shotgun (WGS) entry which is preliminary data.</text>
</comment>
<dbReference type="InterPro" id="IPR044867">
    <property type="entry name" value="DEUBAD_dom"/>
</dbReference>
<evidence type="ECO:0000256" key="3">
    <source>
        <dbReference type="ARBA" id="ARBA00023125"/>
    </source>
</evidence>
<gene>
    <name evidence="7" type="ORF">G2W53_019641</name>
</gene>
<dbReference type="GO" id="GO:0005634">
    <property type="term" value="C:nucleus"/>
    <property type="evidence" value="ECO:0007669"/>
    <property type="project" value="UniProtKB-SubCell"/>
</dbReference>
<dbReference type="PANTHER" id="PTHR46855:SF1">
    <property type="entry name" value="GATA TRANSCRIPTION FACTOR 26"/>
    <property type="match status" value="1"/>
</dbReference>
<dbReference type="CDD" id="cd00202">
    <property type="entry name" value="ZnF_GATA"/>
    <property type="match status" value="1"/>
</dbReference>
<dbReference type="InterPro" id="IPR000679">
    <property type="entry name" value="Znf_GATA"/>
</dbReference>
<keyword evidence="4" id="KW-0804">Transcription</keyword>
<dbReference type="EMBL" id="JAAIUW010000006">
    <property type="protein sequence ID" value="KAF7828477.1"/>
    <property type="molecule type" value="Genomic_DNA"/>
</dbReference>
<dbReference type="SUPFAM" id="SSF57716">
    <property type="entry name" value="Glucocorticoid receptor-like (DNA-binding domain)"/>
    <property type="match status" value="1"/>
</dbReference>
<dbReference type="InterPro" id="IPR038108">
    <property type="entry name" value="RPN13_DEUBAD_sf"/>
</dbReference>
<dbReference type="GO" id="GO:0008270">
    <property type="term" value="F:zinc ion binding"/>
    <property type="evidence" value="ECO:0007669"/>
    <property type="project" value="InterPro"/>
</dbReference>
<dbReference type="InterPro" id="IPR044589">
    <property type="entry name" value="GATA26/27"/>
</dbReference>
<organism evidence="7 8">
    <name type="scientific">Senna tora</name>
    <dbReference type="NCBI Taxonomy" id="362788"/>
    <lineage>
        <taxon>Eukaryota</taxon>
        <taxon>Viridiplantae</taxon>
        <taxon>Streptophyta</taxon>
        <taxon>Embryophyta</taxon>
        <taxon>Tracheophyta</taxon>
        <taxon>Spermatophyta</taxon>
        <taxon>Magnoliopsida</taxon>
        <taxon>eudicotyledons</taxon>
        <taxon>Gunneridae</taxon>
        <taxon>Pentapetalae</taxon>
        <taxon>rosids</taxon>
        <taxon>fabids</taxon>
        <taxon>Fabales</taxon>
        <taxon>Fabaceae</taxon>
        <taxon>Caesalpinioideae</taxon>
        <taxon>Cassia clade</taxon>
        <taxon>Senna</taxon>
    </lineage>
</organism>
<dbReference type="GO" id="GO:0043565">
    <property type="term" value="F:sequence-specific DNA binding"/>
    <property type="evidence" value="ECO:0007669"/>
    <property type="project" value="InterPro"/>
</dbReference>
<dbReference type="InterPro" id="IPR013088">
    <property type="entry name" value="Znf_NHR/GATA"/>
</dbReference>
<proteinExistence type="predicted"/>
<evidence type="ECO:0000256" key="5">
    <source>
        <dbReference type="ARBA" id="ARBA00023242"/>
    </source>
</evidence>
<dbReference type="Gene3D" id="3.30.50.10">
    <property type="entry name" value="Erythroid Transcription Factor GATA-1, subunit A"/>
    <property type="match status" value="1"/>
</dbReference>
<keyword evidence="8" id="KW-1185">Reference proteome</keyword>
<protein>
    <submittedName>
        <fullName evidence="7">GATA transcription factor 26</fullName>
    </submittedName>
</protein>
<evidence type="ECO:0000313" key="7">
    <source>
        <dbReference type="EMBL" id="KAF7828477.1"/>
    </source>
</evidence>
<evidence type="ECO:0000313" key="8">
    <source>
        <dbReference type="Proteomes" id="UP000634136"/>
    </source>
</evidence>
<dbReference type="Proteomes" id="UP000634136">
    <property type="component" value="Unassembled WGS sequence"/>
</dbReference>
<dbReference type="AlphaFoldDB" id="A0A834TWB3"/>
<evidence type="ECO:0000259" key="6">
    <source>
        <dbReference type="PROSITE" id="PS51916"/>
    </source>
</evidence>
<name>A0A834TWB3_9FABA</name>
<dbReference type="Gene3D" id="1.10.2020.20">
    <property type="match status" value="1"/>
</dbReference>